<organism evidence="1 2">
    <name type="scientific">Kickxella alabastrina</name>
    <dbReference type="NCBI Taxonomy" id="61397"/>
    <lineage>
        <taxon>Eukaryota</taxon>
        <taxon>Fungi</taxon>
        <taxon>Fungi incertae sedis</taxon>
        <taxon>Zoopagomycota</taxon>
        <taxon>Kickxellomycotina</taxon>
        <taxon>Kickxellomycetes</taxon>
        <taxon>Kickxellales</taxon>
        <taxon>Kickxellaceae</taxon>
        <taxon>Kickxella</taxon>
    </lineage>
</organism>
<gene>
    <name evidence="1" type="ORF">LPJ66_008729</name>
</gene>
<keyword evidence="2" id="KW-1185">Reference proteome</keyword>
<evidence type="ECO:0000313" key="1">
    <source>
        <dbReference type="EMBL" id="KAJ1888131.1"/>
    </source>
</evidence>
<protein>
    <submittedName>
        <fullName evidence="1">Uncharacterized protein</fullName>
    </submittedName>
</protein>
<accession>A0ACC1I593</accession>
<proteinExistence type="predicted"/>
<reference evidence="1" key="1">
    <citation type="submission" date="2022-07" db="EMBL/GenBank/DDBJ databases">
        <title>Phylogenomic reconstructions and comparative analyses of Kickxellomycotina fungi.</title>
        <authorList>
            <person name="Reynolds N.K."/>
            <person name="Stajich J.E."/>
            <person name="Barry K."/>
            <person name="Grigoriev I.V."/>
            <person name="Crous P."/>
            <person name="Smith M.E."/>
        </authorList>
    </citation>
    <scope>NUCLEOTIDE SEQUENCE</scope>
    <source>
        <strain evidence="1">Benny 63K</strain>
    </source>
</reference>
<comment type="caution">
    <text evidence="1">The sequence shown here is derived from an EMBL/GenBank/DDBJ whole genome shotgun (WGS) entry which is preliminary data.</text>
</comment>
<dbReference type="EMBL" id="JANBPG010001823">
    <property type="protein sequence ID" value="KAJ1888131.1"/>
    <property type="molecule type" value="Genomic_DNA"/>
</dbReference>
<evidence type="ECO:0000313" key="2">
    <source>
        <dbReference type="Proteomes" id="UP001150581"/>
    </source>
</evidence>
<name>A0ACC1I593_9FUNG</name>
<sequence>MTQQVNQARIDAETAHAPKYDKAMEEILGLRRDLAERNICIGDLMSDCILAENKVAALQIQLKKAE</sequence>
<dbReference type="Proteomes" id="UP001150581">
    <property type="component" value="Unassembled WGS sequence"/>
</dbReference>